<reference evidence="8" key="1">
    <citation type="submission" date="2017-06" db="EMBL/GenBank/DDBJ databases">
        <authorList>
            <person name="Varghese N."/>
            <person name="Submissions S."/>
        </authorList>
    </citation>
    <scope>NUCLEOTIDE SEQUENCE [LARGE SCALE GENOMIC DNA]</scope>
    <source>
        <strain evidence="8">5C</strain>
    </source>
</reference>
<proteinExistence type="predicted"/>
<feature type="domain" description="OmpA-like" evidence="6">
    <location>
        <begin position="444"/>
        <end position="562"/>
    </location>
</feature>
<evidence type="ECO:0000256" key="2">
    <source>
        <dbReference type="ARBA" id="ARBA00023136"/>
    </source>
</evidence>
<dbReference type="InterPro" id="IPR006664">
    <property type="entry name" value="OMP_bac"/>
</dbReference>
<gene>
    <name evidence="7" type="ORF">SAMN06295967_10479</name>
</gene>
<keyword evidence="8" id="KW-1185">Reference proteome</keyword>
<dbReference type="CDD" id="cd07185">
    <property type="entry name" value="OmpA_C-like"/>
    <property type="match status" value="1"/>
</dbReference>
<accession>A0A239C4D4</accession>
<dbReference type="PRINTS" id="PR01023">
    <property type="entry name" value="NAFLGMOTY"/>
</dbReference>
<dbReference type="InterPro" id="IPR006665">
    <property type="entry name" value="OmpA-like"/>
</dbReference>
<dbReference type="PANTHER" id="PTHR30329:SF21">
    <property type="entry name" value="LIPOPROTEIN YIAD-RELATED"/>
    <property type="match status" value="1"/>
</dbReference>
<dbReference type="Pfam" id="PF00691">
    <property type="entry name" value="OmpA"/>
    <property type="match status" value="1"/>
</dbReference>
<dbReference type="InterPro" id="IPR036737">
    <property type="entry name" value="OmpA-like_sf"/>
</dbReference>
<protein>
    <submittedName>
        <fullName evidence="7">WD40-like Beta Propeller Repeat</fullName>
    </submittedName>
</protein>
<name>A0A239C4D4_9BACT</name>
<dbReference type="Gene3D" id="3.30.1330.60">
    <property type="entry name" value="OmpA-like domain"/>
    <property type="match status" value="1"/>
</dbReference>
<keyword evidence="5" id="KW-0732">Signal</keyword>
<evidence type="ECO:0000259" key="6">
    <source>
        <dbReference type="PROSITE" id="PS51123"/>
    </source>
</evidence>
<dbReference type="GO" id="GO:0009279">
    <property type="term" value="C:cell outer membrane"/>
    <property type="evidence" value="ECO:0007669"/>
    <property type="project" value="UniProtKB-SubCell"/>
</dbReference>
<evidence type="ECO:0000256" key="1">
    <source>
        <dbReference type="ARBA" id="ARBA00004442"/>
    </source>
</evidence>
<dbReference type="Pfam" id="PF07676">
    <property type="entry name" value="PD40"/>
    <property type="match status" value="1"/>
</dbReference>
<feature type="chain" id="PRO_5013280511" evidence="5">
    <location>
        <begin position="29"/>
        <end position="562"/>
    </location>
</feature>
<comment type="subcellular location">
    <subcellularLocation>
        <location evidence="1">Cell outer membrane</location>
    </subcellularLocation>
</comment>
<evidence type="ECO:0000313" key="8">
    <source>
        <dbReference type="Proteomes" id="UP000198480"/>
    </source>
</evidence>
<dbReference type="InterPro" id="IPR011659">
    <property type="entry name" value="WD40"/>
</dbReference>
<evidence type="ECO:0000256" key="4">
    <source>
        <dbReference type="PROSITE-ProRule" id="PRU00473"/>
    </source>
</evidence>
<sequence length="562" mass="62863">MIIMRNKYIFGASSFLLLAFSFSTTLIAQEISSLVAINTPYDEQHPVISPNGELFYSVGFHPENLGGATDFGDIWMTKQGTSGEWENPMHVKSLSTSGNDVLVGFPDALTAYVYHSGDGVKIRQGIHQYARFGSEWNYVRPLEMGNFRNQGTHFSGRLSQDKKVIIMAMNSFGSYGNEDIYISEEIREGVWSSPVNLGTDVNTFSQELTPSISSDLKRIYFASNSNVSGRGRDIYTSQRLDLDSWTSWSEPEPLEQINTEGAELSYVLFDQDKSLAFYTSTQNSEGFGDILMITHQQEQWESVAEVLDQVDKKEDLKINQLAIKQDTVSNKEGLSKASTVVVGNTQALIVEDSIKTLIVEEERIKINRSLRVIDQQTKDALPYILVYTNAQGFKKTAANQEEFWLALDADQIKSFTISSESYIPVFVAETKKVANEIVIALQPISTGATIILDNIQFNRGTSDFADANSINQLDQLVEFLRANANVRIRLEGHTDNVGDPQLNKELSMQRASKIRGYLTLKGIDFERIRIAGWGGSRPLADNASDDGKAKNRRVEMIIDRLN</sequence>
<keyword evidence="2 4" id="KW-0472">Membrane</keyword>
<dbReference type="InterPro" id="IPR050330">
    <property type="entry name" value="Bact_OuterMem_StrucFunc"/>
</dbReference>
<dbReference type="PROSITE" id="PS51123">
    <property type="entry name" value="OMPA_2"/>
    <property type="match status" value="1"/>
</dbReference>
<dbReference type="SUPFAM" id="SSF89372">
    <property type="entry name" value="Fucose-specific lectin"/>
    <property type="match status" value="1"/>
</dbReference>
<dbReference type="PRINTS" id="PR01021">
    <property type="entry name" value="OMPADOMAIN"/>
</dbReference>
<dbReference type="OrthoDB" id="9809364at2"/>
<feature type="signal peptide" evidence="5">
    <location>
        <begin position="1"/>
        <end position="28"/>
    </location>
</feature>
<organism evidence="7 8">
    <name type="scientific">Belliella buryatensis</name>
    <dbReference type="NCBI Taxonomy" id="1500549"/>
    <lineage>
        <taxon>Bacteria</taxon>
        <taxon>Pseudomonadati</taxon>
        <taxon>Bacteroidota</taxon>
        <taxon>Cytophagia</taxon>
        <taxon>Cytophagales</taxon>
        <taxon>Cyclobacteriaceae</taxon>
        <taxon>Belliella</taxon>
    </lineage>
</organism>
<evidence type="ECO:0000313" key="7">
    <source>
        <dbReference type="EMBL" id="SNS15046.1"/>
    </source>
</evidence>
<dbReference type="PANTHER" id="PTHR30329">
    <property type="entry name" value="STATOR ELEMENT OF FLAGELLAR MOTOR COMPLEX"/>
    <property type="match status" value="1"/>
</dbReference>
<keyword evidence="3" id="KW-0998">Cell outer membrane</keyword>
<dbReference type="EMBL" id="FZOK01000004">
    <property type="protein sequence ID" value="SNS15046.1"/>
    <property type="molecule type" value="Genomic_DNA"/>
</dbReference>
<evidence type="ECO:0000256" key="3">
    <source>
        <dbReference type="ARBA" id="ARBA00023237"/>
    </source>
</evidence>
<dbReference type="SUPFAM" id="SSF103088">
    <property type="entry name" value="OmpA-like"/>
    <property type="match status" value="1"/>
</dbReference>
<evidence type="ECO:0000256" key="5">
    <source>
        <dbReference type="SAM" id="SignalP"/>
    </source>
</evidence>
<dbReference type="AlphaFoldDB" id="A0A239C4D4"/>
<dbReference type="Proteomes" id="UP000198480">
    <property type="component" value="Unassembled WGS sequence"/>
</dbReference>